<gene>
    <name evidence="1" type="ORF">DM484_01590</name>
</gene>
<dbReference type="AlphaFoldDB" id="A0A2W4RNQ3"/>
<organism evidence="1 2">
    <name type="scientific">Candidatus Methylumidiphilus alinenensis</name>
    <dbReference type="NCBI Taxonomy" id="2202197"/>
    <lineage>
        <taxon>Bacteria</taxon>
        <taxon>Pseudomonadati</taxon>
        <taxon>Pseudomonadota</taxon>
        <taxon>Gammaproteobacteria</taxon>
        <taxon>Methylococcales</taxon>
        <taxon>Candidatus Methylumidiphilus</taxon>
    </lineage>
</organism>
<dbReference type="Proteomes" id="UP000249396">
    <property type="component" value="Unassembled WGS sequence"/>
</dbReference>
<reference evidence="1 2" key="1">
    <citation type="journal article" date="2018" name="Aquat. Microb. Ecol.">
        <title>Gammaproteobacterial methanotrophs dominate.</title>
        <authorList>
            <person name="Rissanen A.J."/>
            <person name="Saarenheimo J."/>
            <person name="Tiirola M."/>
            <person name="Peura S."/>
            <person name="Aalto S.L."/>
            <person name="Karvinen A."/>
            <person name="Nykanen H."/>
        </authorList>
    </citation>
    <scope>NUCLEOTIDE SEQUENCE [LARGE SCALE GENOMIC DNA]</scope>
    <source>
        <strain evidence="1">AMbin10</strain>
    </source>
</reference>
<protein>
    <recommendedName>
        <fullName evidence="3">DUF4082 domain-containing protein</fullName>
    </recommendedName>
</protein>
<sequence>MISLPAGTAQAFQITPQTTKTLTNIQVYVDASSTATGLRTAIYTSSSTGHPYALWGGAGISTVLKAGAWNSITLSPLSLSAGKSYWIVILGTGGTLNLRGQPGTGTNLTETSASTTLTSLPNGWTTGSVSTGGPESVYGANY</sequence>
<accession>A0A2W4RNQ3</accession>
<evidence type="ECO:0000313" key="2">
    <source>
        <dbReference type="Proteomes" id="UP000249396"/>
    </source>
</evidence>
<evidence type="ECO:0000313" key="1">
    <source>
        <dbReference type="EMBL" id="PZN85382.1"/>
    </source>
</evidence>
<dbReference type="EMBL" id="QJPH01000124">
    <property type="protein sequence ID" value="PZN85382.1"/>
    <property type="molecule type" value="Genomic_DNA"/>
</dbReference>
<name>A0A2W4RNQ3_9GAMM</name>
<evidence type="ECO:0008006" key="3">
    <source>
        <dbReference type="Google" id="ProtNLM"/>
    </source>
</evidence>
<proteinExistence type="predicted"/>
<comment type="caution">
    <text evidence="1">The sequence shown here is derived from an EMBL/GenBank/DDBJ whole genome shotgun (WGS) entry which is preliminary data.</text>
</comment>